<sequence length="292" mass="33504">MKHILLTCLAAVCLGGTALGHENQEASENGYFIPAHQDTTLMDTVKKESSHKKRTVKFSFGNGVDNTIQVNKADSAANGGTSHDYGQKPKVIVGITFSRFDLGLATLMDNGSFTLSPENDFLKNRTWKTINVGFDVFQFGYRFNEKFRLFMSAGFDWTHIRLKNDIIFDRNTSPLSWQQSDIHYDKNRFSSSYLRIPITFEHRIGPDRDLRIAYGPIGGFLLNGSQKFKSEEEGKRKVKDDFNYAKFRYGAFARIGYQWVGLYAKYYFNDMFENSPDQDGLRNMSFGLMFFF</sequence>
<keyword evidence="1" id="KW-0732">Signal</keyword>
<keyword evidence="4" id="KW-1185">Reference proteome</keyword>
<dbReference type="Proteomes" id="UP001501411">
    <property type="component" value="Unassembled WGS sequence"/>
</dbReference>
<protein>
    <recommendedName>
        <fullName evidence="2">Outer membrane protein beta-barrel domain-containing protein</fullName>
    </recommendedName>
</protein>
<evidence type="ECO:0000313" key="4">
    <source>
        <dbReference type="Proteomes" id="UP001501411"/>
    </source>
</evidence>
<evidence type="ECO:0000256" key="1">
    <source>
        <dbReference type="SAM" id="SignalP"/>
    </source>
</evidence>
<dbReference type="EMBL" id="BAABIQ010000040">
    <property type="protein sequence ID" value="GAA4798939.1"/>
    <property type="molecule type" value="Genomic_DNA"/>
</dbReference>
<evidence type="ECO:0000313" key="3">
    <source>
        <dbReference type="EMBL" id="GAA4798939.1"/>
    </source>
</evidence>
<dbReference type="Pfam" id="PF13568">
    <property type="entry name" value="OMP_b-brl_2"/>
    <property type="match status" value="1"/>
</dbReference>
<dbReference type="InterPro" id="IPR025665">
    <property type="entry name" value="Beta-barrel_OMP_2"/>
</dbReference>
<gene>
    <name evidence="3" type="ORF">GCM10023231_29620</name>
</gene>
<proteinExistence type="predicted"/>
<dbReference type="RefSeq" id="WP_345232591.1">
    <property type="nucleotide sequence ID" value="NZ_BAABIQ010000040.1"/>
</dbReference>
<organism evidence="3 4">
    <name type="scientific">Olivibacter ginsenosidimutans</name>
    <dbReference type="NCBI Taxonomy" id="1176537"/>
    <lineage>
        <taxon>Bacteria</taxon>
        <taxon>Pseudomonadati</taxon>
        <taxon>Bacteroidota</taxon>
        <taxon>Sphingobacteriia</taxon>
        <taxon>Sphingobacteriales</taxon>
        <taxon>Sphingobacteriaceae</taxon>
        <taxon>Olivibacter</taxon>
    </lineage>
</organism>
<feature type="signal peptide" evidence="1">
    <location>
        <begin position="1"/>
        <end position="20"/>
    </location>
</feature>
<accession>A0ABP9BQE7</accession>
<evidence type="ECO:0000259" key="2">
    <source>
        <dbReference type="Pfam" id="PF13568"/>
    </source>
</evidence>
<reference evidence="4" key="1">
    <citation type="journal article" date="2019" name="Int. J. Syst. Evol. Microbiol.">
        <title>The Global Catalogue of Microorganisms (GCM) 10K type strain sequencing project: providing services to taxonomists for standard genome sequencing and annotation.</title>
        <authorList>
            <consortium name="The Broad Institute Genomics Platform"/>
            <consortium name="The Broad Institute Genome Sequencing Center for Infectious Disease"/>
            <person name="Wu L."/>
            <person name="Ma J."/>
        </authorList>
    </citation>
    <scope>NUCLEOTIDE SEQUENCE [LARGE SCALE GENOMIC DNA]</scope>
    <source>
        <strain evidence="4">JCM 18200</strain>
    </source>
</reference>
<feature type="domain" description="Outer membrane protein beta-barrel" evidence="2">
    <location>
        <begin position="129"/>
        <end position="269"/>
    </location>
</feature>
<name>A0ABP9BQE7_9SPHI</name>
<feature type="chain" id="PRO_5046221023" description="Outer membrane protein beta-barrel domain-containing protein" evidence="1">
    <location>
        <begin position="21"/>
        <end position="292"/>
    </location>
</feature>
<comment type="caution">
    <text evidence="3">The sequence shown here is derived from an EMBL/GenBank/DDBJ whole genome shotgun (WGS) entry which is preliminary data.</text>
</comment>